<keyword evidence="2" id="KW-0902">Two-component regulatory system</keyword>
<evidence type="ECO:0000256" key="2">
    <source>
        <dbReference type="ARBA" id="ARBA00023012"/>
    </source>
</evidence>
<dbReference type="CDD" id="cd17627">
    <property type="entry name" value="REC_OmpR_PrrA-like"/>
    <property type="match status" value="1"/>
</dbReference>
<dbReference type="InterPro" id="IPR039420">
    <property type="entry name" value="WalR-like"/>
</dbReference>
<evidence type="ECO:0000256" key="3">
    <source>
        <dbReference type="ARBA" id="ARBA00023015"/>
    </source>
</evidence>
<dbReference type="SUPFAM" id="SSF52172">
    <property type="entry name" value="CheY-like"/>
    <property type="match status" value="1"/>
</dbReference>
<keyword evidence="5" id="KW-0804">Transcription</keyword>
<evidence type="ECO:0000313" key="8">
    <source>
        <dbReference type="EMBL" id="MBW7460473.1"/>
    </source>
</evidence>
<name>A0ABS7CHV5_9BACL</name>
<dbReference type="InterPro" id="IPR011006">
    <property type="entry name" value="CheY-like_superfamily"/>
</dbReference>
<keyword evidence="4" id="KW-0238">DNA-binding</keyword>
<feature type="domain" description="Response regulatory" evidence="7">
    <location>
        <begin position="4"/>
        <end position="106"/>
    </location>
</feature>
<reference evidence="8 9" key="1">
    <citation type="submission" date="2021-07" db="EMBL/GenBank/DDBJ databases">
        <title>Paenibacillus radiodurans sp. nov., isolated from the southeastern edge of Tengger Desert.</title>
        <authorList>
            <person name="Zhang G."/>
        </authorList>
    </citation>
    <scope>NUCLEOTIDE SEQUENCE [LARGE SCALE GENOMIC DNA]</scope>
    <source>
        <strain evidence="8 9">CCM 7311</strain>
    </source>
</reference>
<dbReference type="PROSITE" id="PS50110">
    <property type="entry name" value="RESPONSE_REGULATORY"/>
    <property type="match status" value="1"/>
</dbReference>
<feature type="non-terminal residue" evidence="8">
    <location>
        <position position="106"/>
    </location>
</feature>
<evidence type="ECO:0000256" key="6">
    <source>
        <dbReference type="PROSITE-ProRule" id="PRU00169"/>
    </source>
</evidence>
<feature type="modified residue" description="4-aspartylphosphate" evidence="6">
    <location>
        <position position="53"/>
    </location>
</feature>
<proteinExistence type="predicted"/>
<dbReference type="EMBL" id="JAHZIK010002251">
    <property type="protein sequence ID" value="MBW7460473.1"/>
    <property type="molecule type" value="Genomic_DNA"/>
</dbReference>
<evidence type="ECO:0000313" key="9">
    <source>
        <dbReference type="Proteomes" id="UP001519887"/>
    </source>
</evidence>
<keyword evidence="9" id="KW-1185">Reference proteome</keyword>
<dbReference type="InterPro" id="IPR001789">
    <property type="entry name" value="Sig_transdc_resp-reg_receiver"/>
</dbReference>
<evidence type="ECO:0000256" key="5">
    <source>
        <dbReference type="ARBA" id="ARBA00023163"/>
    </source>
</evidence>
<dbReference type="PANTHER" id="PTHR48111">
    <property type="entry name" value="REGULATOR OF RPOS"/>
    <property type="match status" value="1"/>
</dbReference>
<dbReference type="Gene3D" id="3.40.50.2300">
    <property type="match status" value="1"/>
</dbReference>
<evidence type="ECO:0000256" key="4">
    <source>
        <dbReference type="ARBA" id="ARBA00023125"/>
    </source>
</evidence>
<keyword evidence="3" id="KW-0805">Transcription regulation</keyword>
<evidence type="ECO:0000256" key="1">
    <source>
        <dbReference type="ARBA" id="ARBA00022553"/>
    </source>
</evidence>
<dbReference type="PANTHER" id="PTHR48111:SF22">
    <property type="entry name" value="REGULATOR OF RPOS"/>
    <property type="match status" value="1"/>
</dbReference>
<evidence type="ECO:0000259" key="7">
    <source>
        <dbReference type="PROSITE" id="PS50110"/>
    </source>
</evidence>
<dbReference type="Pfam" id="PF00072">
    <property type="entry name" value="Response_reg"/>
    <property type="match status" value="1"/>
</dbReference>
<dbReference type="SMART" id="SM00448">
    <property type="entry name" value="REC"/>
    <property type="match status" value="1"/>
</dbReference>
<sequence>MRPHILVVDDDEKITSLLRRSLAFEGYEVVTANNGLEGLKLMLTSDPNLLILDVMMPQIDGWEVCRRVREGGSSVPILMLTAKDDIQDRVKGLDTGADDYLVKPFA</sequence>
<organism evidence="8 9">
    <name type="scientific">Paenibacillus sepulcri</name>
    <dbReference type="NCBI Taxonomy" id="359917"/>
    <lineage>
        <taxon>Bacteria</taxon>
        <taxon>Bacillati</taxon>
        <taxon>Bacillota</taxon>
        <taxon>Bacilli</taxon>
        <taxon>Bacillales</taxon>
        <taxon>Paenibacillaceae</taxon>
        <taxon>Paenibacillus</taxon>
    </lineage>
</organism>
<accession>A0ABS7CHV5</accession>
<gene>
    <name evidence="8" type="ORF">K0U00_41060</name>
</gene>
<protein>
    <submittedName>
        <fullName evidence="8">Response regulator</fullName>
    </submittedName>
</protein>
<dbReference type="Proteomes" id="UP001519887">
    <property type="component" value="Unassembled WGS sequence"/>
</dbReference>
<comment type="caution">
    <text evidence="8">The sequence shown here is derived from an EMBL/GenBank/DDBJ whole genome shotgun (WGS) entry which is preliminary data.</text>
</comment>
<keyword evidence="1 6" id="KW-0597">Phosphoprotein</keyword>